<evidence type="ECO:0000313" key="2">
    <source>
        <dbReference type="EMBL" id="TMR39197.1"/>
    </source>
</evidence>
<organism evidence="2 3">
    <name type="scientific">Nonomuraea zeae</name>
    <dbReference type="NCBI Taxonomy" id="1642303"/>
    <lineage>
        <taxon>Bacteria</taxon>
        <taxon>Bacillati</taxon>
        <taxon>Actinomycetota</taxon>
        <taxon>Actinomycetes</taxon>
        <taxon>Streptosporangiales</taxon>
        <taxon>Streptosporangiaceae</taxon>
        <taxon>Nonomuraea</taxon>
    </lineage>
</organism>
<reference evidence="2 3" key="1">
    <citation type="submission" date="2019-05" db="EMBL/GenBank/DDBJ databases">
        <title>Draft genome sequence of Nonomuraea zeae DSM 100528.</title>
        <authorList>
            <person name="Saricaoglu S."/>
            <person name="Isik K."/>
        </authorList>
    </citation>
    <scope>NUCLEOTIDE SEQUENCE [LARGE SCALE GENOMIC DNA]</scope>
    <source>
        <strain evidence="2 3">DSM 100528</strain>
    </source>
</reference>
<dbReference type="OrthoDB" id="3527327at2"/>
<proteinExistence type="predicted"/>
<keyword evidence="3" id="KW-1185">Reference proteome</keyword>
<feature type="signal peptide" evidence="1">
    <location>
        <begin position="1"/>
        <end position="30"/>
    </location>
</feature>
<protein>
    <submittedName>
        <fullName evidence="2">Uncharacterized protein</fullName>
    </submittedName>
</protein>
<gene>
    <name evidence="2" type="ORF">ETD85_02170</name>
</gene>
<dbReference type="RefSeq" id="WP_138687871.1">
    <property type="nucleotide sequence ID" value="NZ_JBHSAZ010000114.1"/>
</dbReference>
<evidence type="ECO:0000313" key="3">
    <source>
        <dbReference type="Proteomes" id="UP000306628"/>
    </source>
</evidence>
<dbReference type="Proteomes" id="UP000306628">
    <property type="component" value="Unassembled WGS sequence"/>
</dbReference>
<evidence type="ECO:0000256" key="1">
    <source>
        <dbReference type="SAM" id="SignalP"/>
    </source>
</evidence>
<dbReference type="EMBL" id="VCKX01000004">
    <property type="protein sequence ID" value="TMR39197.1"/>
    <property type="molecule type" value="Genomic_DNA"/>
</dbReference>
<sequence length="290" mass="30113">MPIAARRSRAAAALLLTTLAAVLMAVPAGASTADIPNYTHASDTSEWSSDDKGAEATCPGGTHVLSGGAWIGDAPGASVSGDIVIDEIIPSADKVKVFGVEGNSTGNSWTITAWAVCGSVHGAIRTRSLETSHSSPPYHEMTVTCEPGEWLLGSGYELEGARGGARMGALIPTLNSVYGAANEKATTYNADWSLRVFATCADEPPPGLWLYSETSPSNAEPKRVEAACGGAGDRQVALGSGFDIDGGLRGGIVLDGFYSINTLSRVETAEMHGDDNDWSVTAYVICAWED</sequence>
<dbReference type="AlphaFoldDB" id="A0A5S4H1Y6"/>
<comment type="caution">
    <text evidence="2">The sequence shown here is derived from an EMBL/GenBank/DDBJ whole genome shotgun (WGS) entry which is preliminary data.</text>
</comment>
<feature type="chain" id="PRO_5024295784" evidence="1">
    <location>
        <begin position="31"/>
        <end position="290"/>
    </location>
</feature>
<name>A0A5S4H1Y6_9ACTN</name>
<accession>A0A5S4H1Y6</accession>
<keyword evidence="1" id="KW-0732">Signal</keyword>